<organism evidence="1 2">
    <name type="scientific">Lithospermum erythrorhizon</name>
    <name type="common">Purple gromwell</name>
    <name type="synonym">Lithospermum officinale var. erythrorhizon</name>
    <dbReference type="NCBI Taxonomy" id="34254"/>
    <lineage>
        <taxon>Eukaryota</taxon>
        <taxon>Viridiplantae</taxon>
        <taxon>Streptophyta</taxon>
        <taxon>Embryophyta</taxon>
        <taxon>Tracheophyta</taxon>
        <taxon>Spermatophyta</taxon>
        <taxon>Magnoliopsida</taxon>
        <taxon>eudicotyledons</taxon>
        <taxon>Gunneridae</taxon>
        <taxon>Pentapetalae</taxon>
        <taxon>asterids</taxon>
        <taxon>lamiids</taxon>
        <taxon>Boraginales</taxon>
        <taxon>Boraginaceae</taxon>
        <taxon>Boraginoideae</taxon>
        <taxon>Lithospermeae</taxon>
        <taxon>Lithospermum</taxon>
    </lineage>
</organism>
<dbReference type="PANTHER" id="PTHR33240:SF15">
    <property type="entry name" value="GAG-PRO-LIKE PROTEIN"/>
    <property type="match status" value="1"/>
</dbReference>
<dbReference type="PANTHER" id="PTHR33240">
    <property type="entry name" value="OS08G0508500 PROTEIN"/>
    <property type="match status" value="1"/>
</dbReference>
<protein>
    <submittedName>
        <fullName evidence="1">Uncharacterized protein</fullName>
    </submittedName>
</protein>
<comment type="caution">
    <text evidence="1">The sequence shown here is derived from an EMBL/GenBank/DDBJ whole genome shotgun (WGS) entry which is preliminary data.</text>
</comment>
<evidence type="ECO:0000313" key="2">
    <source>
        <dbReference type="Proteomes" id="UP001454036"/>
    </source>
</evidence>
<evidence type="ECO:0000313" key="1">
    <source>
        <dbReference type="EMBL" id="GAA0178126.1"/>
    </source>
</evidence>
<keyword evidence="2" id="KW-1185">Reference proteome</keyword>
<dbReference type="Proteomes" id="UP001454036">
    <property type="component" value="Unassembled WGS sequence"/>
</dbReference>
<reference evidence="1 2" key="1">
    <citation type="submission" date="2024-01" db="EMBL/GenBank/DDBJ databases">
        <title>The complete chloroplast genome sequence of Lithospermum erythrorhizon: insights into the phylogenetic relationship among Boraginaceae species and the maternal lineages of purple gromwells.</title>
        <authorList>
            <person name="Okada T."/>
            <person name="Watanabe K."/>
        </authorList>
    </citation>
    <scope>NUCLEOTIDE SEQUENCE [LARGE SCALE GENOMIC DNA]</scope>
</reference>
<accession>A0AAV3RKH9</accession>
<name>A0AAV3RKH9_LITER</name>
<gene>
    <name evidence="1" type="ORF">LIER_29794</name>
</gene>
<proteinExistence type="predicted"/>
<sequence length="85" mass="9257">MHTPLTEFTGHSVYLLGVASLWVTMGKGVTSTTFRVQFTVVDIHDSSYNGLIGRPILTAIKAIVSPVHLKLKFLTEGHISEMSGD</sequence>
<dbReference type="EMBL" id="BAABME010010383">
    <property type="protein sequence ID" value="GAA0178126.1"/>
    <property type="molecule type" value="Genomic_DNA"/>
</dbReference>
<dbReference type="AlphaFoldDB" id="A0AAV3RKH9"/>